<dbReference type="PANTHER" id="PTHR11905:SF238">
    <property type="entry name" value="PEPTIDASE M12B DOMAIN-CONTAINING PROTEIN-RELATED"/>
    <property type="match status" value="1"/>
</dbReference>
<reference evidence="5" key="2">
    <citation type="submission" date="2019-09" db="UniProtKB">
        <authorList>
            <consortium name="WormBaseParasite"/>
        </authorList>
    </citation>
    <scope>IDENTIFICATION</scope>
</reference>
<keyword evidence="4" id="KW-1185">Reference proteome</keyword>
<dbReference type="GO" id="GO:0046872">
    <property type="term" value="F:metal ion binding"/>
    <property type="evidence" value="ECO:0007669"/>
    <property type="project" value="UniProtKB-KW"/>
</dbReference>
<dbReference type="InterPro" id="IPR001590">
    <property type="entry name" value="Peptidase_M12B"/>
</dbReference>
<evidence type="ECO:0000313" key="4">
    <source>
        <dbReference type="Proteomes" id="UP000050761"/>
    </source>
</evidence>
<sequence length="171" mass="19008">MLLQYAFQLDIRIIVVDIVAVHGHNFTLEKFLEWKLTTPNLVAHDVAVLIRYRYEGGIAYVNGVCKRTAVGIAGFFPEAPHEYASVFFHELSHLLGLSHTAQVECHCSKKDRGNCLRINGFDNECSAQALVDLLSSIDCLEQPRELPRSGLALCGNGVVEEYEDCDCGPAR</sequence>
<evidence type="ECO:0000256" key="1">
    <source>
        <dbReference type="PROSITE-ProRule" id="PRU00276"/>
    </source>
</evidence>
<dbReference type="Gene3D" id="3.40.390.10">
    <property type="entry name" value="Collagenase (Catalytic Domain)"/>
    <property type="match status" value="1"/>
</dbReference>
<feature type="active site" evidence="1">
    <location>
        <position position="90"/>
    </location>
</feature>
<keyword evidence="1" id="KW-0862">Zinc</keyword>
<name>A0A183FNQ9_HELPZ</name>
<feature type="binding site" evidence="1">
    <location>
        <position position="93"/>
    </location>
    <ligand>
        <name>Zn(2+)</name>
        <dbReference type="ChEBI" id="CHEBI:29105"/>
        <note>catalytic</note>
    </ligand>
</feature>
<keyword evidence="1" id="KW-0479">Metal-binding</keyword>
<protein>
    <submittedName>
        <fullName evidence="5">Peptidase M12B domain-containing protein</fullName>
    </submittedName>
</protein>
<evidence type="ECO:0000259" key="2">
    <source>
        <dbReference type="PROSITE" id="PS50215"/>
    </source>
</evidence>
<organism evidence="4 5">
    <name type="scientific">Heligmosomoides polygyrus</name>
    <name type="common">Parasitic roundworm</name>
    <dbReference type="NCBI Taxonomy" id="6339"/>
    <lineage>
        <taxon>Eukaryota</taxon>
        <taxon>Metazoa</taxon>
        <taxon>Ecdysozoa</taxon>
        <taxon>Nematoda</taxon>
        <taxon>Chromadorea</taxon>
        <taxon>Rhabditida</taxon>
        <taxon>Rhabditina</taxon>
        <taxon>Rhabditomorpha</taxon>
        <taxon>Strongyloidea</taxon>
        <taxon>Heligmosomidae</taxon>
        <taxon>Heligmosomoides</taxon>
    </lineage>
</organism>
<dbReference type="GO" id="GO:0004222">
    <property type="term" value="F:metalloendopeptidase activity"/>
    <property type="evidence" value="ECO:0007669"/>
    <property type="project" value="InterPro"/>
</dbReference>
<comment type="caution">
    <text evidence="1">Lacks conserved residue(s) required for the propagation of feature annotation.</text>
</comment>
<accession>A0A183FNQ9</accession>
<dbReference type="PANTHER" id="PTHR11905">
    <property type="entry name" value="ADAM A DISINTEGRIN AND METALLOPROTEASE DOMAIN"/>
    <property type="match status" value="1"/>
</dbReference>
<feature type="binding site" evidence="1">
    <location>
        <position position="89"/>
    </location>
    <ligand>
        <name>Zn(2+)</name>
        <dbReference type="ChEBI" id="CHEBI:29105"/>
        <note>catalytic</note>
    </ligand>
</feature>
<reference evidence="3 4" key="1">
    <citation type="submission" date="2018-11" db="EMBL/GenBank/DDBJ databases">
        <authorList>
            <consortium name="Pathogen Informatics"/>
        </authorList>
    </citation>
    <scope>NUCLEOTIDE SEQUENCE [LARGE SCALE GENOMIC DNA]</scope>
</reference>
<proteinExistence type="predicted"/>
<evidence type="ECO:0000313" key="5">
    <source>
        <dbReference type="WBParaSite" id="HPBE_0000916801-mRNA-1"/>
    </source>
</evidence>
<feature type="binding site" evidence="1">
    <location>
        <position position="99"/>
    </location>
    <ligand>
        <name>Zn(2+)</name>
        <dbReference type="ChEBI" id="CHEBI:29105"/>
        <note>catalytic</note>
    </ligand>
</feature>
<dbReference type="Proteomes" id="UP000050761">
    <property type="component" value="Unassembled WGS sequence"/>
</dbReference>
<dbReference type="EMBL" id="UZAH01026366">
    <property type="protein sequence ID" value="VDO79533.1"/>
    <property type="molecule type" value="Genomic_DNA"/>
</dbReference>
<dbReference type="AlphaFoldDB" id="A0A183FNQ9"/>
<dbReference type="WBParaSite" id="HPBE_0000916801-mRNA-1">
    <property type="protein sequence ID" value="HPBE_0000916801-mRNA-1"/>
    <property type="gene ID" value="HPBE_0000916801"/>
</dbReference>
<dbReference type="PROSITE" id="PS50215">
    <property type="entry name" value="ADAM_MEPRO"/>
    <property type="match status" value="1"/>
</dbReference>
<evidence type="ECO:0000313" key="3">
    <source>
        <dbReference type="EMBL" id="VDO79533.1"/>
    </source>
</evidence>
<dbReference type="SUPFAM" id="SSF55486">
    <property type="entry name" value="Metalloproteases ('zincins'), catalytic domain"/>
    <property type="match status" value="1"/>
</dbReference>
<gene>
    <name evidence="3" type="ORF">HPBE_LOCUS9169</name>
</gene>
<feature type="domain" description="Peptidase M12B" evidence="2">
    <location>
        <begin position="27"/>
        <end position="116"/>
    </location>
</feature>
<accession>A0A3P7ZN81</accession>
<dbReference type="Pfam" id="PF01421">
    <property type="entry name" value="Reprolysin"/>
    <property type="match status" value="1"/>
</dbReference>
<dbReference type="OrthoDB" id="2131567at2759"/>
<dbReference type="GO" id="GO:0006509">
    <property type="term" value="P:membrane protein ectodomain proteolysis"/>
    <property type="evidence" value="ECO:0007669"/>
    <property type="project" value="TreeGrafter"/>
</dbReference>
<dbReference type="InterPro" id="IPR024079">
    <property type="entry name" value="MetalloPept_cat_dom_sf"/>
</dbReference>